<evidence type="ECO:0000313" key="1">
    <source>
        <dbReference type="EMBL" id="KAE9589151.1"/>
    </source>
</evidence>
<sequence>MCKESDAFGPIIHFPCSSDKQCENIHGPGCKCIRTFCCPPLLFDKTQSQASLE</sequence>
<dbReference type="OrthoDB" id="1396042at2759"/>
<comment type="caution">
    <text evidence="1">The sequence shown here is derived from an EMBL/GenBank/DDBJ whole genome shotgun (WGS) entry which is preliminary data.</text>
</comment>
<dbReference type="EMBL" id="WOCE01000021">
    <property type="protein sequence ID" value="KAE9589151.1"/>
    <property type="molecule type" value="Genomic_DNA"/>
</dbReference>
<proteinExistence type="predicted"/>
<evidence type="ECO:0000313" key="2">
    <source>
        <dbReference type="Proteomes" id="UP000447434"/>
    </source>
</evidence>
<gene>
    <name evidence="1" type="ORF">Lalb_Chr21g0306001</name>
</gene>
<reference evidence="2" key="1">
    <citation type="journal article" date="2020" name="Nat. Commun.">
        <title>Genome sequence of the cluster root forming white lupin.</title>
        <authorList>
            <person name="Hufnagel B."/>
            <person name="Marques A."/>
            <person name="Soriano A."/>
            <person name="Marques L."/>
            <person name="Divol F."/>
            <person name="Doumas P."/>
            <person name="Sallet E."/>
            <person name="Mancinotti D."/>
            <person name="Carrere S."/>
            <person name="Marande W."/>
            <person name="Arribat S."/>
            <person name="Keller J."/>
            <person name="Huneau C."/>
            <person name="Blein T."/>
            <person name="Aime D."/>
            <person name="Laguerre M."/>
            <person name="Taylor J."/>
            <person name="Schubert V."/>
            <person name="Nelson M."/>
            <person name="Geu-Flores F."/>
            <person name="Crespi M."/>
            <person name="Gallardo-Guerrero K."/>
            <person name="Delaux P.-M."/>
            <person name="Salse J."/>
            <person name="Berges H."/>
            <person name="Guyot R."/>
            <person name="Gouzy J."/>
            <person name="Peret B."/>
        </authorList>
    </citation>
    <scope>NUCLEOTIDE SEQUENCE [LARGE SCALE GENOMIC DNA]</scope>
    <source>
        <strain evidence="2">cv. Amiga</strain>
    </source>
</reference>
<protein>
    <submittedName>
        <fullName evidence="1">Uncharacterized protein</fullName>
    </submittedName>
</protein>
<accession>A0A6A4NJW8</accession>
<organism evidence="1 2">
    <name type="scientific">Lupinus albus</name>
    <name type="common">White lupine</name>
    <name type="synonym">Lupinus termis</name>
    <dbReference type="NCBI Taxonomy" id="3870"/>
    <lineage>
        <taxon>Eukaryota</taxon>
        <taxon>Viridiplantae</taxon>
        <taxon>Streptophyta</taxon>
        <taxon>Embryophyta</taxon>
        <taxon>Tracheophyta</taxon>
        <taxon>Spermatophyta</taxon>
        <taxon>Magnoliopsida</taxon>
        <taxon>eudicotyledons</taxon>
        <taxon>Gunneridae</taxon>
        <taxon>Pentapetalae</taxon>
        <taxon>rosids</taxon>
        <taxon>fabids</taxon>
        <taxon>Fabales</taxon>
        <taxon>Fabaceae</taxon>
        <taxon>Papilionoideae</taxon>
        <taxon>50 kb inversion clade</taxon>
        <taxon>genistoids sensu lato</taxon>
        <taxon>core genistoids</taxon>
        <taxon>Genisteae</taxon>
        <taxon>Lupinus</taxon>
    </lineage>
</organism>
<dbReference type="Proteomes" id="UP000447434">
    <property type="component" value="Chromosome 21"/>
</dbReference>
<name>A0A6A4NJW8_LUPAL</name>
<dbReference type="AlphaFoldDB" id="A0A6A4NJW8"/>
<keyword evidence="2" id="KW-1185">Reference proteome</keyword>